<name>A0ABW4R6W4_9RHOB</name>
<dbReference type="PANTHER" id="PTHR35370:SF1">
    <property type="entry name" value="TYPE VI SECRETION SYSTEM COMPONENT TSSF1"/>
    <property type="match status" value="1"/>
</dbReference>
<reference evidence="2" key="1">
    <citation type="journal article" date="2019" name="Int. J. Syst. Evol. Microbiol.">
        <title>The Global Catalogue of Microorganisms (GCM) 10K type strain sequencing project: providing services to taxonomists for standard genome sequencing and annotation.</title>
        <authorList>
            <consortium name="The Broad Institute Genomics Platform"/>
            <consortium name="The Broad Institute Genome Sequencing Center for Infectious Disease"/>
            <person name="Wu L."/>
            <person name="Ma J."/>
        </authorList>
    </citation>
    <scope>NUCLEOTIDE SEQUENCE [LARGE SCALE GENOMIC DNA]</scope>
    <source>
        <strain evidence="2">CCUG 56029</strain>
    </source>
</reference>
<sequence length="641" mass="72009">MKKAFRDIYNRELALLYERSAEFAAEYPGIADRLGGLLRENTDPAVAGLLEGTAFLAARVQLKMDEEFRAFTTELLEQIFPEALAPIPSAMLVQASFDPDRSDIHEGIHFAPGETLDARFVDAEQRVSCRFRLSSPLTLWPLSISEIGYLPRPGAVGALGQDPDARTRAAVVIGLDRIGSGARATALADVQADELTFYLTAEMSQAIALYEQIFCDRVRVSIRHLDQNGDPVFQRLDPAQIDQIGFARDEWLFPDERRLFDGFSLLREAFTFPRKFLGFRLTGLRRMLANIPTRQAQIVFELSQANDALATHLDASDIRLHCATAVNLFEESSNQVRLDQKRHEFVVTPDSSPVTHYEVHRITQVFAHYAGNTSKVEVKPLYALPDSTIPSRQALYYTSRQKPRRLTEQERRFGLRHRYRGTETFISIYEPPLGENGEPAQRLQIKTLCSNRHLTEHLPIAGSRDDFHLNNDVTVALSCIAGPTPPRESMTEVDRRAPHRTMQGDIHWRLLSYLSLNHFGLDDRAGREGAASLRELLSLFADLSDTITETQIQGVTGLQTRPVVRSIRRADGFFPARGLEVTVTFDETAFEGSGMILLAAVLDRFLAEYVSINSFTQLVAVSEQRGEVMRFPPRTGSGFLL</sequence>
<protein>
    <submittedName>
        <fullName evidence="1">Type VI secretion system baseplate subunit TssF</fullName>
    </submittedName>
</protein>
<dbReference type="Pfam" id="PF05947">
    <property type="entry name" value="T6SS_TssF"/>
    <property type="match status" value="1"/>
</dbReference>
<dbReference type="NCBIfam" id="TIGR03359">
    <property type="entry name" value="VI_chp_6"/>
    <property type="match status" value="1"/>
</dbReference>
<dbReference type="PANTHER" id="PTHR35370">
    <property type="entry name" value="CYTOPLASMIC PROTEIN-RELATED-RELATED"/>
    <property type="match status" value="1"/>
</dbReference>
<evidence type="ECO:0000313" key="2">
    <source>
        <dbReference type="Proteomes" id="UP001597213"/>
    </source>
</evidence>
<dbReference type="Proteomes" id="UP001597213">
    <property type="component" value="Unassembled WGS sequence"/>
</dbReference>
<accession>A0ABW4R6W4</accession>
<gene>
    <name evidence="1" type="primary">tssF</name>
    <name evidence="1" type="ORF">ACFSCT_09045</name>
</gene>
<dbReference type="InterPro" id="IPR010272">
    <property type="entry name" value="T6SS_TssF"/>
</dbReference>
<evidence type="ECO:0000313" key="1">
    <source>
        <dbReference type="EMBL" id="MFD1881860.1"/>
    </source>
</evidence>
<dbReference type="EMBL" id="JBHUEN010000021">
    <property type="protein sequence ID" value="MFD1881860.1"/>
    <property type="molecule type" value="Genomic_DNA"/>
</dbReference>
<dbReference type="PIRSF" id="PIRSF028304">
    <property type="entry name" value="UCP028304"/>
    <property type="match status" value="1"/>
</dbReference>
<keyword evidence="2" id="KW-1185">Reference proteome</keyword>
<organism evidence="1 2">
    <name type="scientific">Paracoccus pacificus</name>
    <dbReference type="NCBI Taxonomy" id="1463598"/>
    <lineage>
        <taxon>Bacteria</taxon>
        <taxon>Pseudomonadati</taxon>
        <taxon>Pseudomonadota</taxon>
        <taxon>Alphaproteobacteria</taxon>
        <taxon>Rhodobacterales</taxon>
        <taxon>Paracoccaceae</taxon>
        <taxon>Paracoccus</taxon>
    </lineage>
</organism>
<dbReference type="RefSeq" id="WP_379142066.1">
    <property type="nucleotide sequence ID" value="NZ_JBHUEN010000021.1"/>
</dbReference>
<comment type="caution">
    <text evidence="1">The sequence shown here is derived from an EMBL/GenBank/DDBJ whole genome shotgun (WGS) entry which is preliminary data.</text>
</comment>
<proteinExistence type="predicted"/>